<evidence type="ECO:0000313" key="2">
    <source>
        <dbReference type="Proteomes" id="UP000198307"/>
    </source>
</evidence>
<keyword evidence="2" id="KW-1185">Reference proteome</keyword>
<gene>
    <name evidence="1" type="ORF">SAMN05444959_1266</name>
</gene>
<dbReference type="EMBL" id="FZQB01000026">
    <property type="protein sequence ID" value="SNT76732.1"/>
    <property type="molecule type" value="Genomic_DNA"/>
</dbReference>
<sequence length="52" mass="5551">MASLFSRRDFLPAGLKVVQVEIAGATIRFHSRSTKSAAACPRCGTVSRVLST</sequence>
<dbReference type="Proteomes" id="UP000198307">
    <property type="component" value="Unassembled WGS sequence"/>
</dbReference>
<evidence type="ECO:0000313" key="1">
    <source>
        <dbReference type="EMBL" id="SNT76732.1"/>
    </source>
</evidence>
<organism evidence="1 2">
    <name type="scientific">Paracoccus seriniphilus</name>
    <dbReference type="NCBI Taxonomy" id="184748"/>
    <lineage>
        <taxon>Bacteria</taxon>
        <taxon>Pseudomonadati</taxon>
        <taxon>Pseudomonadota</taxon>
        <taxon>Alphaproteobacteria</taxon>
        <taxon>Rhodobacterales</taxon>
        <taxon>Paracoccaceae</taxon>
        <taxon>Paracoccus</taxon>
    </lineage>
</organism>
<reference evidence="1 2" key="1">
    <citation type="submission" date="2017-07" db="EMBL/GenBank/DDBJ databases">
        <authorList>
            <person name="Sun Z.S."/>
            <person name="Albrecht U."/>
            <person name="Echele G."/>
            <person name="Lee C.C."/>
        </authorList>
    </citation>
    <scope>NUCLEOTIDE SEQUENCE [LARGE SCALE GENOMIC DNA]</scope>
    <source>
        <strain evidence="1 2">DSM 14827</strain>
    </source>
</reference>
<name>A0A239Q3G0_9RHOB</name>
<protein>
    <recommendedName>
        <fullName evidence="3">Zinc-finger of transposase IS204/IS1001/IS1096/IS1165</fullName>
    </recommendedName>
</protein>
<accession>A0A239Q3G0</accession>
<proteinExistence type="predicted"/>
<evidence type="ECO:0008006" key="3">
    <source>
        <dbReference type="Google" id="ProtNLM"/>
    </source>
</evidence>
<dbReference type="AlphaFoldDB" id="A0A239Q3G0"/>